<evidence type="ECO:0000313" key="1">
    <source>
        <dbReference type="EMBL" id="CAI9275185.1"/>
    </source>
</evidence>
<sequence>MTKEKHLLYVQTVKKVREAVNIKLEELRVDMAKEVAVISHDFSTLHTKVDIIAVAVTNVMKWYQSLILKVDKIEELDTKSFSKIEDSFINLNDLVSKISSSSSLITPNSLSQKFAALESILKAELDPLANLLNLMSTTAPPIQTRVQGGEGIGVSIGVSSKVSMGEVDLRKEMTMQRLLER</sequence>
<dbReference type="AlphaFoldDB" id="A0AA36DXT4"/>
<protein>
    <submittedName>
        <fullName evidence="1">Uncharacterized protein</fullName>
    </submittedName>
</protein>
<dbReference type="Proteomes" id="UP001177003">
    <property type="component" value="Chromosome 3"/>
</dbReference>
<gene>
    <name evidence="1" type="ORF">LSALG_LOCUS15226</name>
</gene>
<dbReference type="EMBL" id="OX465079">
    <property type="protein sequence ID" value="CAI9275185.1"/>
    <property type="molecule type" value="Genomic_DNA"/>
</dbReference>
<name>A0AA36DXT4_LACSI</name>
<organism evidence="1 2">
    <name type="scientific">Lactuca saligna</name>
    <name type="common">Willowleaf lettuce</name>
    <dbReference type="NCBI Taxonomy" id="75948"/>
    <lineage>
        <taxon>Eukaryota</taxon>
        <taxon>Viridiplantae</taxon>
        <taxon>Streptophyta</taxon>
        <taxon>Embryophyta</taxon>
        <taxon>Tracheophyta</taxon>
        <taxon>Spermatophyta</taxon>
        <taxon>Magnoliopsida</taxon>
        <taxon>eudicotyledons</taxon>
        <taxon>Gunneridae</taxon>
        <taxon>Pentapetalae</taxon>
        <taxon>asterids</taxon>
        <taxon>campanulids</taxon>
        <taxon>Asterales</taxon>
        <taxon>Asteraceae</taxon>
        <taxon>Cichorioideae</taxon>
        <taxon>Cichorieae</taxon>
        <taxon>Lactucinae</taxon>
        <taxon>Lactuca</taxon>
    </lineage>
</organism>
<proteinExistence type="predicted"/>
<evidence type="ECO:0000313" key="2">
    <source>
        <dbReference type="Proteomes" id="UP001177003"/>
    </source>
</evidence>
<accession>A0AA36DXT4</accession>
<keyword evidence="2" id="KW-1185">Reference proteome</keyword>
<reference evidence="1" key="1">
    <citation type="submission" date="2023-04" db="EMBL/GenBank/DDBJ databases">
        <authorList>
            <person name="Vijverberg K."/>
            <person name="Xiong W."/>
            <person name="Schranz E."/>
        </authorList>
    </citation>
    <scope>NUCLEOTIDE SEQUENCE</scope>
</reference>